<dbReference type="Proteomes" id="UP000489600">
    <property type="component" value="Unassembled WGS sequence"/>
</dbReference>
<dbReference type="EMBL" id="CABITT030000001">
    <property type="protein sequence ID" value="VVA92110.1"/>
    <property type="molecule type" value="Genomic_DNA"/>
</dbReference>
<evidence type="ECO:0008006" key="4">
    <source>
        <dbReference type="Google" id="ProtNLM"/>
    </source>
</evidence>
<organism evidence="2 3">
    <name type="scientific">Arabis nemorensis</name>
    <dbReference type="NCBI Taxonomy" id="586526"/>
    <lineage>
        <taxon>Eukaryota</taxon>
        <taxon>Viridiplantae</taxon>
        <taxon>Streptophyta</taxon>
        <taxon>Embryophyta</taxon>
        <taxon>Tracheophyta</taxon>
        <taxon>Spermatophyta</taxon>
        <taxon>Magnoliopsida</taxon>
        <taxon>eudicotyledons</taxon>
        <taxon>Gunneridae</taxon>
        <taxon>Pentapetalae</taxon>
        <taxon>rosids</taxon>
        <taxon>malvids</taxon>
        <taxon>Brassicales</taxon>
        <taxon>Brassicaceae</taxon>
        <taxon>Arabideae</taxon>
        <taxon>Arabis</taxon>
    </lineage>
</organism>
<evidence type="ECO:0000313" key="3">
    <source>
        <dbReference type="Proteomes" id="UP000489600"/>
    </source>
</evidence>
<dbReference type="PANTHER" id="PTHR22939:SF129">
    <property type="entry name" value="SERINE PROTEASE HTRA2, MITOCHONDRIAL"/>
    <property type="match status" value="1"/>
</dbReference>
<gene>
    <name evidence="2" type="ORF">ANE_LOCUS2555</name>
</gene>
<dbReference type="InterPro" id="IPR001940">
    <property type="entry name" value="Peptidase_S1C"/>
</dbReference>
<evidence type="ECO:0000313" key="2">
    <source>
        <dbReference type="EMBL" id="VVA92110.1"/>
    </source>
</evidence>
<dbReference type="GO" id="GO:0006508">
    <property type="term" value="P:proteolysis"/>
    <property type="evidence" value="ECO:0007669"/>
    <property type="project" value="InterPro"/>
</dbReference>
<dbReference type="OrthoDB" id="1032983at2759"/>
<evidence type="ECO:0000256" key="1">
    <source>
        <dbReference type="ARBA" id="ARBA00010541"/>
    </source>
</evidence>
<dbReference type="GO" id="GO:0004252">
    <property type="term" value="F:serine-type endopeptidase activity"/>
    <property type="evidence" value="ECO:0007669"/>
    <property type="project" value="InterPro"/>
</dbReference>
<keyword evidence="3" id="KW-1185">Reference proteome</keyword>
<dbReference type="SUPFAM" id="SSF50494">
    <property type="entry name" value="Trypsin-like serine proteases"/>
    <property type="match status" value="1"/>
</dbReference>
<name>A0A565ASP7_9BRAS</name>
<accession>A0A565ASP7</accession>
<reference evidence="2" key="1">
    <citation type="submission" date="2019-07" db="EMBL/GenBank/DDBJ databases">
        <authorList>
            <person name="Dittberner H."/>
        </authorList>
    </citation>
    <scope>NUCLEOTIDE SEQUENCE [LARGE SCALE GENOMIC DNA]</scope>
</reference>
<dbReference type="PANTHER" id="PTHR22939">
    <property type="entry name" value="SERINE PROTEASE FAMILY S1C HTRA-RELATED"/>
    <property type="match status" value="1"/>
</dbReference>
<sequence>MISRRLSSFSQLWRRNLYTTLSSAPAIRVEKVFDDVLVEKPMEKSVMAKKILEDIPSLTASNLDRVLRETNGSLTEADLAGCAFFLSNNGKEERTLEIYLWMEKRMMAFSPVQLAHFVELFAKIKGHVAATDLFKTLDPEFDETNPLSDNWPAFLKLQNLKLVQKNIEKLTILDIADRLAPSVVYLVGTYGVGDSQNIGSGPGFFLGKEGNVLTCAHVVIDFERARNCPSYNASTKRYNTYHDVALVKILEDIESVSITLGCSQSLRRGDAVICFGSPHHLHRSLSVGVVSCVDRTDEEINAPERNLEIPWTYIQTDCAINSGNSGGPLVDLQGSVVGQVCMRRQDSEGIGIVTPIDRVIKVARRMLKE</sequence>
<protein>
    <recommendedName>
        <fullName evidence="4">Serine protease</fullName>
    </recommendedName>
</protein>
<dbReference type="InterPro" id="IPR009003">
    <property type="entry name" value="Peptidase_S1_PA"/>
</dbReference>
<dbReference type="PRINTS" id="PR00834">
    <property type="entry name" value="PROTEASES2C"/>
</dbReference>
<dbReference type="Pfam" id="PF13365">
    <property type="entry name" value="Trypsin_2"/>
    <property type="match status" value="1"/>
</dbReference>
<proteinExistence type="inferred from homology"/>
<dbReference type="AlphaFoldDB" id="A0A565ASP7"/>
<comment type="similarity">
    <text evidence="1">Belongs to the peptidase S1C family.</text>
</comment>
<dbReference type="Gene3D" id="2.40.10.120">
    <property type="match status" value="1"/>
</dbReference>
<comment type="caution">
    <text evidence="2">The sequence shown here is derived from an EMBL/GenBank/DDBJ whole genome shotgun (WGS) entry which is preliminary data.</text>
</comment>